<proteinExistence type="predicted"/>
<dbReference type="OrthoDB" id="17066at2759"/>
<gene>
    <name evidence="1" type="ORF">BCR33DRAFT_782768</name>
</gene>
<evidence type="ECO:0000313" key="1">
    <source>
        <dbReference type="EMBL" id="ORY47668.1"/>
    </source>
</evidence>
<sequence length="124" mass="14291">MNRTEEKLKDLEVRFSRLSNDGQDCLQAIANWTITRARSVEDAWDSEDVVDWKSDRKPSSFDDIASSRISLLSILKLMDAIVKDMNAVLASFVRDYSNLLQDVEVLAKVQSELQSRFVICYCFY</sequence>
<name>A0A1Y2CKX3_9FUNG</name>
<dbReference type="EMBL" id="MCGO01000013">
    <property type="protein sequence ID" value="ORY47668.1"/>
    <property type="molecule type" value="Genomic_DNA"/>
</dbReference>
<dbReference type="Proteomes" id="UP000193642">
    <property type="component" value="Unassembled WGS sequence"/>
</dbReference>
<comment type="caution">
    <text evidence="1">The sequence shown here is derived from an EMBL/GenBank/DDBJ whole genome shotgun (WGS) entry which is preliminary data.</text>
</comment>
<evidence type="ECO:0000313" key="2">
    <source>
        <dbReference type="Proteomes" id="UP000193642"/>
    </source>
</evidence>
<protein>
    <submittedName>
        <fullName evidence="1">Uncharacterized protein</fullName>
    </submittedName>
</protein>
<keyword evidence="2" id="KW-1185">Reference proteome</keyword>
<organism evidence="1 2">
    <name type="scientific">Rhizoclosmatium globosum</name>
    <dbReference type="NCBI Taxonomy" id="329046"/>
    <lineage>
        <taxon>Eukaryota</taxon>
        <taxon>Fungi</taxon>
        <taxon>Fungi incertae sedis</taxon>
        <taxon>Chytridiomycota</taxon>
        <taxon>Chytridiomycota incertae sedis</taxon>
        <taxon>Chytridiomycetes</taxon>
        <taxon>Chytridiales</taxon>
        <taxon>Chytriomycetaceae</taxon>
        <taxon>Rhizoclosmatium</taxon>
    </lineage>
</organism>
<reference evidence="1 2" key="1">
    <citation type="submission" date="2016-07" db="EMBL/GenBank/DDBJ databases">
        <title>Pervasive Adenine N6-methylation of Active Genes in Fungi.</title>
        <authorList>
            <consortium name="DOE Joint Genome Institute"/>
            <person name="Mondo S.J."/>
            <person name="Dannebaum R.O."/>
            <person name="Kuo R.C."/>
            <person name="Labutti K."/>
            <person name="Haridas S."/>
            <person name="Kuo A."/>
            <person name="Salamov A."/>
            <person name="Ahrendt S.R."/>
            <person name="Lipzen A."/>
            <person name="Sullivan W."/>
            <person name="Andreopoulos W.B."/>
            <person name="Clum A."/>
            <person name="Lindquist E."/>
            <person name="Daum C."/>
            <person name="Ramamoorthy G.K."/>
            <person name="Gryganskyi A."/>
            <person name="Culley D."/>
            <person name="Magnuson J.K."/>
            <person name="James T.Y."/>
            <person name="O'Malley M.A."/>
            <person name="Stajich J.E."/>
            <person name="Spatafora J.W."/>
            <person name="Visel A."/>
            <person name="Grigoriev I.V."/>
        </authorList>
    </citation>
    <scope>NUCLEOTIDE SEQUENCE [LARGE SCALE GENOMIC DNA]</scope>
    <source>
        <strain evidence="1 2">JEL800</strain>
    </source>
</reference>
<accession>A0A1Y2CKX3</accession>
<dbReference type="AlphaFoldDB" id="A0A1Y2CKX3"/>